<dbReference type="InterPro" id="IPR013342">
    <property type="entry name" value="Mandelate_racemase_C"/>
</dbReference>
<dbReference type="SMART" id="SM00922">
    <property type="entry name" value="MR_MLE"/>
    <property type="match status" value="1"/>
</dbReference>
<dbReference type="SUPFAM" id="SSF51604">
    <property type="entry name" value="Enolase C-terminal domain-like"/>
    <property type="match status" value="1"/>
</dbReference>
<comment type="caution">
    <text evidence="2">The sequence shown here is derived from an EMBL/GenBank/DDBJ whole genome shotgun (WGS) entry which is preliminary data.</text>
</comment>
<name>A0ABT3ZGU2_9BURK</name>
<dbReference type="PANTHER" id="PTHR48080">
    <property type="entry name" value="D-GALACTONATE DEHYDRATASE-RELATED"/>
    <property type="match status" value="1"/>
</dbReference>
<organism evidence="2 3">
    <name type="scientific">Robbsia betulipollinis</name>
    <dbReference type="NCBI Taxonomy" id="2981849"/>
    <lineage>
        <taxon>Bacteria</taxon>
        <taxon>Pseudomonadati</taxon>
        <taxon>Pseudomonadota</taxon>
        <taxon>Betaproteobacteria</taxon>
        <taxon>Burkholderiales</taxon>
        <taxon>Burkholderiaceae</taxon>
        <taxon>Robbsia</taxon>
    </lineage>
</organism>
<accession>A0ABT3ZGU2</accession>
<feature type="domain" description="Mandelate racemase/muconate lactonizing enzyme C-terminal" evidence="1">
    <location>
        <begin position="162"/>
        <end position="259"/>
    </location>
</feature>
<dbReference type="InterPro" id="IPR034611">
    <property type="entry name" value="D-tartrate_dehydratase"/>
</dbReference>
<gene>
    <name evidence="2" type="ORF">OVY01_00540</name>
</gene>
<dbReference type="SFLD" id="SFLDS00001">
    <property type="entry name" value="Enolase"/>
    <property type="match status" value="1"/>
</dbReference>
<dbReference type="RefSeq" id="WP_267844872.1">
    <property type="nucleotide sequence ID" value="NZ_JAPMXC010000001.1"/>
</dbReference>
<dbReference type="SFLD" id="SFLDG00179">
    <property type="entry name" value="mandelate_racemase"/>
    <property type="match status" value="1"/>
</dbReference>
<dbReference type="SUPFAM" id="SSF54826">
    <property type="entry name" value="Enolase N-terminal domain-like"/>
    <property type="match status" value="1"/>
</dbReference>
<evidence type="ECO:0000259" key="1">
    <source>
        <dbReference type="SMART" id="SM00922"/>
    </source>
</evidence>
<dbReference type="InterPro" id="IPR029017">
    <property type="entry name" value="Enolase-like_N"/>
</dbReference>
<dbReference type="CDD" id="cd03326">
    <property type="entry name" value="MR_like_1"/>
    <property type="match status" value="1"/>
</dbReference>
<dbReference type="EMBL" id="JAPMXC010000001">
    <property type="protein sequence ID" value="MCY0385751.1"/>
    <property type="molecule type" value="Genomic_DNA"/>
</dbReference>
<dbReference type="SFLD" id="SFLDF00118">
    <property type="entry name" value="D-tartrate_dehydratase"/>
    <property type="match status" value="1"/>
</dbReference>
<proteinExistence type="predicted"/>
<evidence type="ECO:0000313" key="3">
    <source>
        <dbReference type="Proteomes" id="UP001082899"/>
    </source>
</evidence>
<protein>
    <submittedName>
        <fullName evidence="2">Mandelate racemase/muconate lactonizing enzyme family protein</fullName>
    </submittedName>
</protein>
<dbReference type="Pfam" id="PF13378">
    <property type="entry name" value="MR_MLE_C"/>
    <property type="match status" value="1"/>
</dbReference>
<dbReference type="PANTHER" id="PTHR48080:SF5">
    <property type="entry name" value="D(-)-TARTRATE DEHYDRATASE"/>
    <property type="match status" value="1"/>
</dbReference>
<dbReference type="Gene3D" id="3.30.390.10">
    <property type="entry name" value="Enolase-like, N-terminal domain"/>
    <property type="match status" value="1"/>
</dbReference>
<dbReference type="Gene3D" id="3.20.20.120">
    <property type="entry name" value="Enolase-like C-terminal domain"/>
    <property type="match status" value="1"/>
</dbReference>
<reference evidence="2" key="1">
    <citation type="submission" date="2022-11" db="EMBL/GenBank/DDBJ databases">
        <title>Robbsia betulipollinis sp. nov., isolated from pollen of birch (Betula pendula).</title>
        <authorList>
            <person name="Shi H."/>
            <person name="Ambika Manirajan B."/>
            <person name="Ratering S."/>
            <person name="Geissler-Plaum R."/>
            <person name="Schnell S."/>
        </authorList>
    </citation>
    <scope>NUCLEOTIDE SEQUENCE</scope>
    <source>
        <strain evidence="2">Bb-Pol-6</strain>
    </source>
</reference>
<sequence>MKITEIREITLPISSPIRNAYIDFSKMTLSLVAVITDVIRDGKPLVGYGFNSNGRYGQGKLMRERFIPRVLEAAPDSLLDASGTNLDPHKIWAAMFTNEKPGGHGERSVAIGTIDMAVWDVVAKIADRPLFQLLAERYGNGVPERRVFVYAAGGYYYPDQDHGKLKDEMRGYLDRGYTVVKKKIGGASLDEDLRRIDAILSVLQDGQKLAVDANGRFDLDTAIRYAKALSQYDLFWYEEAGDPLDFELQATLRNYYDKPMATGENLFSMQDARNLIRYGGMRSDRDFLQFDCALSYGLVEYLRTLDMLHQHGWSRTRCIPHGGHQMSLNIVAGLGLGGNESYPDLFQPFGGFPDGVRVEQGHITMPELPGIGFEGKADLFREMRALSA</sequence>
<evidence type="ECO:0000313" key="2">
    <source>
        <dbReference type="EMBL" id="MCY0385751.1"/>
    </source>
</evidence>
<dbReference type="Proteomes" id="UP001082899">
    <property type="component" value="Unassembled WGS sequence"/>
</dbReference>
<keyword evidence="3" id="KW-1185">Reference proteome</keyword>
<dbReference type="InterPro" id="IPR034593">
    <property type="entry name" value="DgoD-like"/>
</dbReference>
<dbReference type="InterPro" id="IPR036849">
    <property type="entry name" value="Enolase-like_C_sf"/>
</dbReference>
<dbReference type="InterPro" id="IPR029065">
    <property type="entry name" value="Enolase_C-like"/>
</dbReference>